<sequence>MPELTLFVSALAIAYLIPGPDMILLLQTGALGGRRQALATTVGLAAARAAHVALAALGLAALLRTSPLVFEAVRLIGAAYLAWLGYGILRAHSLVPAGKAEAAPTPADGIRLAAVRGFLTNLLNPKALIFCSVLLPQFLRPDGGPLSAQFLLLGTVLVATGIAFDIQYALAGDRVGAFLARRPLWQRLQRWLFGSLLIGFGVRLALAERPV</sequence>
<feature type="transmembrane region" description="Helical" evidence="6">
    <location>
        <begin position="6"/>
        <end position="26"/>
    </location>
</feature>
<proteinExistence type="predicted"/>
<reference evidence="7 8" key="1">
    <citation type="submission" date="2022-09" db="EMBL/GenBank/DDBJ databases">
        <title>Chelativorans salina sp. nov., a novel slightly halophilic bacterium isolated from a saline lake sediment enrichment.</title>
        <authorList>
            <person name="Gao L."/>
            <person name="Fang B.-Z."/>
            <person name="Li W.-J."/>
        </authorList>
    </citation>
    <scope>NUCLEOTIDE SEQUENCE [LARGE SCALE GENOMIC DNA]</scope>
    <source>
        <strain evidence="7 8">EGI FJ00035</strain>
    </source>
</reference>
<evidence type="ECO:0000313" key="8">
    <source>
        <dbReference type="Proteomes" id="UP001320831"/>
    </source>
</evidence>
<dbReference type="Pfam" id="PF01810">
    <property type="entry name" value="LysE"/>
    <property type="match status" value="1"/>
</dbReference>
<dbReference type="PANTHER" id="PTHR30086:SF20">
    <property type="entry name" value="ARGININE EXPORTER PROTEIN ARGO-RELATED"/>
    <property type="match status" value="1"/>
</dbReference>
<dbReference type="EMBL" id="JAOCZP010000001">
    <property type="protein sequence ID" value="MCT7374031.1"/>
    <property type="molecule type" value="Genomic_DNA"/>
</dbReference>
<name>A0ABT2LHI8_9HYPH</name>
<evidence type="ECO:0000256" key="6">
    <source>
        <dbReference type="SAM" id="Phobius"/>
    </source>
</evidence>
<protein>
    <submittedName>
        <fullName evidence="7">LysE family translocator</fullName>
    </submittedName>
</protein>
<keyword evidence="2" id="KW-1003">Cell membrane</keyword>
<gene>
    <name evidence="7" type="ORF">N5A92_03140</name>
</gene>
<evidence type="ECO:0000256" key="4">
    <source>
        <dbReference type="ARBA" id="ARBA00022989"/>
    </source>
</evidence>
<dbReference type="InterPro" id="IPR001123">
    <property type="entry name" value="LeuE-type"/>
</dbReference>
<dbReference type="PIRSF" id="PIRSF006324">
    <property type="entry name" value="LeuE"/>
    <property type="match status" value="1"/>
</dbReference>
<evidence type="ECO:0000313" key="7">
    <source>
        <dbReference type="EMBL" id="MCT7374031.1"/>
    </source>
</evidence>
<keyword evidence="4 6" id="KW-1133">Transmembrane helix</keyword>
<feature type="transmembrane region" description="Helical" evidence="6">
    <location>
        <begin position="150"/>
        <end position="170"/>
    </location>
</feature>
<keyword evidence="8" id="KW-1185">Reference proteome</keyword>
<evidence type="ECO:0000256" key="1">
    <source>
        <dbReference type="ARBA" id="ARBA00004651"/>
    </source>
</evidence>
<comment type="caution">
    <text evidence="7">The sequence shown here is derived from an EMBL/GenBank/DDBJ whole genome shotgun (WGS) entry which is preliminary data.</text>
</comment>
<organism evidence="7 8">
    <name type="scientific">Chelativorans salis</name>
    <dbReference type="NCBI Taxonomy" id="2978478"/>
    <lineage>
        <taxon>Bacteria</taxon>
        <taxon>Pseudomonadati</taxon>
        <taxon>Pseudomonadota</taxon>
        <taxon>Alphaproteobacteria</taxon>
        <taxon>Hyphomicrobiales</taxon>
        <taxon>Phyllobacteriaceae</taxon>
        <taxon>Chelativorans</taxon>
    </lineage>
</organism>
<dbReference type="PANTHER" id="PTHR30086">
    <property type="entry name" value="ARGININE EXPORTER PROTEIN ARGO"/>
    <property type="match status" value="1"/>
</dbReference>
<feature type="transmembrane region" description="Helical" evidence="6">
    <location>
        <begin position="190"/>
        <end position="206"/>
    </location>
</feature>
<keyword evidence="5 6" id="KW-0472">Membrane</keyword>
<evidence type="ECO:0000256" key="3">
    <source>
        <dbReference type="ARBA" id="ARBA00022692"/>
    </source>
</evidence>
<feature type="transmembrane region" description="Helical" evidence="6">
    <location>
        <begin position="38"/>
        <end position="62"/>
    </location>
</feature>
<dbReference type="RefSeq" id="WP_260900382.1">
    <property type="nucleotide sequence ID" value="NZ_JAOCZP010000001.1"/>
</dbReference>
<comment type="subcellular location">
    <subcellularLocation>
        <location evidence="1">Cell membrane</location>
        <topology evidence="1">Multi-pass membrane protein</topology>
    </subcellularLocation>
</comment>
<dbReference type="Proteomes" id="UP001320831">
    <property type="component" value="Unassembled WGS sequence"/>
</dbReference>
<evidence type="ECO:0000256" key="5">
    <source>
        <dbReference type="ARBA" id="ARBA00023136"/>
    </source>
</evidence>
<evidence type="ECO:0000256" key="2">
    <source>
        <dbReference type="ARBA" id="ARBA00022475"/>
    </source>
</evidence>
<accession>A0ABT2LHI8</accession>
<keyword evidence="3 6" id="KW-0812">Transmembrane</keyword>
<feature type="transmembrane region" description="Helical" evidence="6">
    <location>
        <begin position="68"/>
        <end position="89"/>
    </location>
</feature>